<dbReference type="SUPFAM" id="SSF52266">
    <property type="entry name" value="SGNH hydrolase"/>
    <property type="match status" value="1"/>
</dbReference>
<dbReference type="PANTHER" id="PTHR45648">
    <property type="entry name" value="GDSL LIPASE/ACYLHYDROLASE FAMILY PROTEIN (AFU_ORTHOLOGUE AFUA_4G14700)"/>
    <property type="match status" value="1"/>
</dbReference>
<dbReference type="PROSITE" id="PS01098">
    <property type="entry name" value="LIPASE_GDSL_SER"/>
    <property type="match status" value="1"/>
</dbReference>
<dbReference type="CDD" id="cd01837">
    <property type="entry name" value="SGNH_plant_lipase_like"/>
    <property type="match status" value="1"/>
</dbReference>
<sequence length="462" mass="50830">MKAGNEMAGDWRTVRLLLFLTGLCSVLSQGMSYLETSFLEELESKHKLVEAMFVFGDSVLDAGTNNYFPSLLKANFKPYGQPAFSKPTGRFTNGKTYADFFAEKLHLKSPEPYLARTGELSVNYASGGSGVFRSTNAANQVIPYPDQLLQFEQTKLTLVNAVKSSKAVELILSKSLFLISIGGNDLVTNFLDPSPDRPPSDVFITKLVAGIEESVKTLYQAGGRKFLLFAQGPLGCIPAVLAAYQVPDGKCFQPLSDLTEAFNVALEELVLRKLPETLKDIKAIVAKPFEIVGGLLENGEAEGFTEGLKACCGYGLYNGEVQCGLVPDKILNPPYNLCDNVDAYLFWDYFHPTERVYSILAENFWKGDSSVIAPMNLKTLVRSVPPEDCGSQHRGEEQAVDPAAVRTITDRRQKERSCGDSGHENEDCPEFISLFREITSGSMQEWMIPDAVGDMDDLDALK</sequence>
<gene>
    <name evidence="4" type="ORF">R1sor_007797</name>
</gene>
<dbReference type="AlphaFoldDB" id="A0ABD3HTN4"/>
<evidence type="ECO:0000256" key="1">
    <source>
        <dbReference type="ARBA" id="ARBA00008668"/>
    </source>
</evidence>
<dbReference type="InterPro" id="IPR008265">
    <property type="entry name" value="Lipase_GDSL_AS"/>
</dbReference>
<reference evidence="4 5" key="1">
    <citation type="submission" date="2024-09" db="EMBL/GenBank/DDBJ databases">
        <title>Chromosome-scale assembly of Riccia sorocarpa.</title>
        <authorList>
            <person name="Paukszto L."/>
        </authorList>
    </citation>
    <scope>NUCLEOTIDE SEQUENCE [LARGE SCALE GENOMIC DNA]</scope>
    <source>
        <strain evidence="4">LP-2024</strain>
        <tissue evidence="4">Aerial parts of the thallus</tissue>
    </source>
</reference>
<name>A0ABD3HTN4_9MARC</name>
<comment type="similarity">
    <text evidence="1">Belongs to the 'GDSL' lipolytic enzyme family.</text>
</comment>
<dbReference type="Pfam" id="PF00657">
    <property type="entry name" value="Lipase_GDSL"/>
    <property type="match status" value="1"/>
</dbReference>
<feature type="signal peptide" evidence="3">
    <location>
        <begin position="1"/>
        <end position="28"/>
    </location>
</feature>
<proteinExistence type="inferred from homology"/>
<evidence type="ECO:0000313" key="5">
    <source>
        <dbReference type="Proteomes" id="UP001633002"/>
    </source>
</evidence>
<dbReference type="InterPro" id="IPR036514">
    <property type="entry name" value="SGNH_hydro_sf"/>
</dbReference>
<comment type="caution">
    <text evidence="4">The sequence shown here is derived from an EMBL/GenBank/DDBJ whole genome shotgun (WGS) entry which is preliminary data.</text>
</comment>
<protein>
    <recommendedName>
        <fullName evidence="6">GDSL esterase/lipase</fullName>
    </recommendedName>
</protein>
<keyword evidence="2" id="KW-0378">Hydrolase</keyword>
<dbReference type="InterPro" id="IPR051058">
    <property type="entry name" value="GDSL_Est/Lipase"/>
</dbReference>
<evidence type="ECO:0000256" key="2">
    <source>
        <dbReference type="ARBA" id="ARBA00022801"/>
    </source>
</evidence>
<keyword evidence="3" id="KW-0732">Signal</keyword>
<dbReference type="GO" id="GO:0016787">
    <property type="term" value="F:hydrolase activity"/>
    <property type="evidence" value="ECO:0007669"/>
    <property type="project" value="UniProtKB-KW"/>
</dbReference>
<dbReference type="InterPro" id="IPR035669">
    <property type="entry name" value="SGNH_plant_lipase-like"/>
</dbReference>
<dbReference type="Proteomes" id="UP001633002">
    <property type="component" value="Unassembled WGS sequence"/>
</dbReference>
<dbReference type="InterPro" id="IPR001087">
    <property type="entry name" value="GDSL"/>
</dbReference>
<dbReference type="EMBL" id="JBJQOH010000003">
    <property type="protein sequence ID" value="KAL3694146.1"/>
    <property type="molecule type" value="Genomic_DNA"/>
</dbReference>
<feature type="chain" id="PRO_5044843843" description="GDSL esterase/lipase" evidence="3">
    <location>
        <begin position="29"/>
        <end position="462"/>
    </location>
</feature>
<evidence type="ECO:0008006" key="6">
    <source>
        <dbReference type="Google" id="ProtNLM"/>
    </source>
</evidence>
<evidence type="ECO:0000256" key="3">
    <source>
        <dbReference type="SAM" id="SignalP"/>
    </source>
</evidence>
<keyword evidence="5" id="KW-1185">Reference proteome</keyword>
<dbReference type="Gene3D" id="3.40.50.1110">
    <property type="entry name" value="SGNH hydrolase"/>
    <property type="match status" value="1"/>
</dbReference>
<organism evidence="4 5">
    <name type="scientific">Riccia sorocarpa</name>
    <dbReference type="NCBI Taxonomy" id="122646"/>
    <lineage>
        <taxon>Eukaryota</taxon>
        <taxon>Viridiplantae</taxon>
        <taxon>Streptophyta</taxon>
        <taxon>Embryophyta</taxon>
        <taxon>Marchantiophyta</taxon>
        <taxon>Marchantiopsida</taxon>
        <taxon>Marchantiidae</taxon>
        <taxon>Marchantiales</taxon>
        <taxon>Ricciaceae</taxon>
        <taxon>Riccia</taxon>
    </lineage>
</organism>
<evidence type="ECO:0000313" key="4">
    <source>
        <dbReference type="EMBL" id="KAL3694146.1"/>
    </source>
</evidence>
<dbReference type="PANTHER" id="PTHR45648:SF5">
    <property type="entry name" value="OS04G0577300 PROTEIN"/>
    <property type="match status" value="1"/>
</dbReference>
<accession>A0ABD3HTN4</accession>